<organism evidence="2 3">
    <name type="scientific">Limoniibacter endophyticus</name>
    <dbReference type="NCBI Taxonomy" id="1565040"/>
    <lineage>
        <taxon>Bacteria</taxon>
        <taxon>Pseudomonadati</taxon>
        <taxon>Pseudomonadota</taxon>
        <taxon>Alphaproteobacteria</taxon>
        <taxon>Hyphomicrobiales</taxon>
        <taxon>Bartonellaceae</taxon>
        <taxon>Limoniibacter</taxon>
    </lineage>
</organism>
<dbReference type="NCBIfam" id="TIGR00176">
    <property type="entry name" value="mobB"/>
    <property type="match status" value="1"/>
</dbReference>
<dbReference type="PANTHER" id="PTHR40072">
    <property type="entry name" value="MOLYBDOPTERIN-GUANINE DINUCLEOTIDE BIOSYNTHESIS ADAPTER PROTEIN-RELATED"/>
    <property type="match status" value="1"/>
</dbReference>
<dbReference type="Pfam" id="PF03205">
    <property type="entry name" value="MobB"/>
    <property type="match status" value="1"/>
</dbReference>
<evidence type="ECO:0000313" key="3">
    <source>
        <dbReference type="Proteomes" id="UP000641137"/>
    </source>
</evidence>
<evidence type="ECO:0000313" key="2">
    <source>
        <dbReference type="EMBL" id="GHC75841.1"/>
    </source>
</evidence>
<dbReference type="Proteomes" id="UP000641137">
    <property type="component" value="Unassembled WGS sequence"/>
</dbReference>
<dbReference type="InterPro" id="IPR004435">
    <property type="entry name" value="MobB_dom"/>
</dbReference>
<dbReference type="EMBL" id="BMZO01000008">
    <property type="protein sequence ID" value="GHC75841.1"/>
    <property type="molecule type" value="Genomic_DNA"/>
</dbReference>
<sequence>MLIGIIGWKNAGKTTLACSLIRTLTQQGLRVGSIKHSHHGLSALSTQGDSIRHKEAGAVPAILIAADAWMIDDRLQVGCPPPLDDMLVKFSDVDLVLIEGFKAATHAKIEVRREAFAGAPLAPCDAQIFAIVTDSPDRYGPLVHFTHNEIDAIAELILARMEKGSA</sequence>
<name>A0A8J3DRR5_9HYPH</name>
<dbReference type="PANTHER" id="PTHR40072:SF1">
    <property type="entry name" value="MOLYBDOPTERIN-GUANINE DINUCLEOTIDE BIOSYNTHESIS ADAPTER PROTEIN"/>
    <property type="match status" value="1"/>
</dbReference>
<protein>
    <submittedName>
        <fullName evidence="2">Molybdopterin-guanine dinucleotide biosynthesis protein MobB</fullName>
    </submittedName>
</protein>
<feature type="domain" description="Molybdopterin-guanine dinucleotide biosynthesis protein B (MobB)" evidence="1">
    <location>
        <begin position="3"/>
        <end position="134"/>
    </location>
</feature>
<dbReference type="SUPFAM" id="SSF52540">
    <property type="entry name" value="P-loop containing nucleoside triphosphate hydrolases"/>
    <property type="match status" value="1"/>
</dbReference>
<gene>
    <name evidence="2" type="primary">mobB</name>
    <name evidence="2" type="ORF">GCM10010136_26170</name>
</gene>
<evidence type="ECO:0000259" key="1">
    <source>
        <dbReference type="Pfam" id="PF03205"/>
    </source>
</evidence>
<keyword evidence="3" id="KW-1185">Reference proteome</keyword>
<reference evidence="2" key="2">
    <citation type="submission" date="2020-09" db="EMBL/GenBank/DDBJ databases">
        <authorList>
            <person name="Sun Q."/>
            <person name="Kim S."/>
        </authorList>
    </citation>
    <scope>NUCLEOTIDE SEQUENCE</scope>
    <source>
        <strain evidence="2">KCTC 42097</strain>
    </source>
</reference>
<dbReference type="InterPro" id="IPR027417">
    <property type="entry name" value="P-loop_NTPase"/>
</dbReference>
<dbReference type="RefSeq" id="WP_189490874.1">
    <property type="nucleotide sequence ID" value="NZ_BMZO01000008.1"/>
</dbReference>
<dbReference type="AlphaFoldDB" id="A0A8J3DRR5"/>
<dbReference type="InterPro" id="IPR052539">
    <property type="entry name" value="MGD_biosynthesis_adapter"/>
</dbReference>
<proteinExistence type="predicted"/>
<accession>A0A8J3DRR5</accession>
<dbReference type="CDD" id="cd03116">
    <property type="entry name" value="MobB"/>
    <property type="match status" value="1"/>
</dbReference>
<reference evidence="2" key="1">
    <citation type="journal article" date="2014" name="Int. J. Syst. Evol. Microbiol.">
        <title>Complete genome sequence of Corynebacterium casei LMG S-19264T (=DSM 44701T), isolated from a smear-ripened cheese.</title>
        <authorList>
            <consortium name="US DOE Joint Genome Institute (JGI-PGF)"/>
            <person name="Walter F."/>
            <person name="Albersmeier A."/>
            <person name="Kalinowski J."/>
            <person name="Ruckert C."/>
        </authorList>
    </citation>
    <scope>NUCLEOTIDE SEQUENCE</scope>
    <source>
        <strain evidence="2">KCTC 42097</strain>
    </source>
</reference>
<dbReference type="Gene3D" id="3.40.50.300">
    <property type="entry name" value="P-loop containing nucleotide triphosphate hydrolases"/>
    <property type="match status" value="1"/>
</dbReference>
<dbReference type="GO" id="GO:0005525">
    <property type="term" value="F:GTP binding"/>
    <property type="evidence" value="ECO:0007669"/>
    <property type="project" value="InterPro"/>
</dbReference>
<dbReference type="GO" id="GO:0006777">
    <property type="term" value="P:Mo-molybdopterin cofactor biosynthetic process"/>
    <property type="evidence" value="ECO:0007669"/>
    <property type="project" value="InterPro"/>
</dbReference>
<comment type="caution">
    <text evidence="2">The sequence shown here is derived from an EMBL/GenBank/DDBJ whole genome shotgun (WGS) entry which is preliminary data.</text>
</comment>